<comment type="caution">
    <text evidence="2">The sequence shown here is derived from an EMBL/GenBank/DDBJ whole genome shotgun (WGS) entry which is preliminary data.</text>
</comment>
<gene>
    <name evidence="2" type="ORF">BDZ83DRAFT_654032</name>
</gene>
<dbReference type="EMBL" id="JAHMHS010000081">
    <property type="protein sequence ID" value="KAK1722329.1"/>
    <property type="molecule type" value="Genomic_DNA"/>
</dbReference>
<dbReference type="GeneID" id="85394587"/>
<dbReference type="RefSeq" id="XP_060362384.1">
    <property type="nucleotide sequence ID" value="XM_060510688.1"/>
</dbReference>
<protein>
    <submittedName>
        <fullName evidence="2">Uncharacterized protein</fullName>
    </submittedName>
</protein>
<dbReference type="Proteomes" id="UP001244207">
    <property type="component" value="Unassembled WGS sequence"/>
</dbReference>
<reference evidence="2" key="1">
    <citation type="submission" date="2021-12" db="EMBL/GenBank/DDBJ databases">
        <title>Comparative genomics, transcriptomics and evolutionary studies reveal genomic signatures of adaptation to plant cell wall in hemibiotrophic fungi.</title>
        <authorList>
            <consortium name="DOE Joint Genome Institute"/>
            <person name="Baroncelli R."/>
            <person name="Diaz J.F."/>
            <person name="Benocci T."/>
            <person name="Peng M."/>
            <person name="Battaglia E."/>
            <person name="Haridas S."/>
            <person name="Andreopoulos W."/>
            <person name="Labutti K."/>
            <person name="Pangilinan J."/>
            <person name="Floch G.L."/>
            <person name="Makela M.R."/>
            <person name="Henrissat B."/>
            <person name="Grigoriev I.V."/>
            <person name="Crouch J.A."/>
            <person name="De Vries R.P."/>
            <person name="Sukno S.A."/>
            <person name="Thon M.R."/>
        </authorList>
    </citation>
    <scope>NUCLEOTIDE SEQUENCE</scope>
    <source>
        <strain evidence="2">CBS 112980</strain>
    </source>
</reference>
<evidence type="ECO:0000313" key="2">
    <source>
        <dbReference type="EMBL" id="KAK1722329.1"/>
    </source>
</evidence>
<feature type="compositionally biased region" description="Acidic residues" evidence="1">
    <location>
        <begin position="103"/>
        <end position="115"/>
    </location>
</feature>
<evidence type="ECO:0000256" key="1">
    <source>
        <dbReference type="SAM" id="MobiDB-lite"/>
    </source>
</evidence>
<proteinExistence type="predicted"/>
<organism evidence="2 3">
    <name type="scientific">Glomerella acutata</name>
    <name type="common">Colletotrichum acutatum</name>
    <dbReference type="NCBI Taxonomy" id="27357"/>
    <lineage>
        <taxon>Eukaryota</taxon>
        <taxon>Fungi</taxon>
        <taxon>Dikarya</taxon>
        <taxon>Ascomycota</taxon>
        <taxon>Pezizomycotina</taxon>
        <taxon>Sordariomycetes</taxon>
        <taxon>Hypocreomycetidae</taxon>
        <taxon>Glomerellales</taxon>
        <taxon>Glomerellaceae</taxon>
        <taxon>Colletotrichum</taxon>
        <taxon>Colletotrichum acutatum species complex</taxon>
    </lineage>
</organism>
<feature type="region of interest" description="Disordered" evidence="1">
    <location>
        <begin position="92"/>
        <end position="118"/>
    </location>
</feature>
<keyword evidence="3" id="KW-1185">Reference proteome</keyword>
<evidence type="ECO:0000313" key="3">
    <source>
        <dbReference type="Proteomes" id="UP001244207"/>
    </source>
</evidence>
<dbReference type="AlphaFoldDB" id="A0AAD8UII6"/>
<accession>A0AAD8UII6</accession>
<sequence>MIGLNQCFGHGKRGQAEIREKKIRSCRPAKQLASKAKNIKHRPAVVVRSRRLALPKLFLYPLLVLVWEAYLEAFELNLVGLFPSPNLDHASHTNTNTATRQAEEDEDDEVADDDDNNNRSSCLGLASGLCLRPCTRHMASSGPRHNVLMVVPTYSRTANSCQASTDSNTNTGTNAKPEMAVDEIASQGTGEWKSHSNNTPRDTVRVERAQQVLAGLV</sequence>
<name>A0AAD8UII6_GLOAC</name>